<reference evidence="1 2" key="1">
    <citation type="submission" date="2019-09" db="EMBL/GenBank/DDBJ databases">
        <authorList>
            <person name="Chen X.-Y."/>
        </authorList>
    </citation>
    <scope>NUCLEOTIDE SEQUENCE [LARGE SCALE GENOMIC DNA]</scope>
    <source>
        <strain evidence="1 2">NY5</strain>
    </source>
</reference>
<keyword evidence="2" id="KW-1185">Reference proteome</keyword>
<dbReference type="InterPro" id="IPR027417">
    <property type="entry name" value="P-loop_NTPase"/>
</dbReference>
<keyword evidence="1" id="KW-0808">Transferase</keyword>
<sequence>MTDLRITDLARPEYNDFQRAALAYGESIETCFDPQGILDEASAALGLADFGDPEFRQRLDLICAEWDADSGLTGLGRYSLRNRLLGYARNRLLIEDILRRHPEIHAIEINRPIIVVGLPRSGTTHLVNLLAADSRLRAMPLWESYEPVPTPGEGLLADGTDPRYQRCAEAWAMMQQTVPHLAAMHPMDPDHINEEIELMLPNFASYNFEWFTHSPRYRDHYLAMDQLPHYVYMKTVIKIMQFLQPQTAPTRWVLKSPMHLENLPELQAVFPDASFVVTHRDPVSVIQSTVTMLAYGQRMNRKSILIDELIDYWTDRIEHLLRRCLETRHLLPDERSIDVPFHAFMADEQGTVEKIYNKAGLKLNAVARREMAQFIEDHPRGKHGKVVYDLQGDFGADPEVLRQRFQFYFDASPAIAETGQ</sequence>
<name>A0A5B0WZG5_9GAMM</name>
<dbReference type="Pfam" id="PF13469">
    <property type="entry name" value="Sulfotransfer_3"/>
    <property type="match status" value="1"/>
</dbReference>
<protein>
    <submittedName>
        <fullName evidence="1">Sulfotransferase</fullName>
    </submittedName>
</protein>
<comment type="caution">
    <text evidence="1">The sequence shown here is derived from an EMBL/GenBank/DDBJ whole genome shotgun (WGS) entry which is preliminary data.</text>
</comment>
<dbReference type="EMBL" id="VTUX01000003">
    <property type="protein sequence ID" value="KAA1192484.1"/>
    <property type="molecule type" value="Genomic_DNA"/>
</dbReference>
<dbReference type="Proteomes" id="UP000323708">
    <property type="component" value="Unassembled WGS sequence"/>
</dbReference>
<proteinExistence type="predicted"/>
<organism evidence="1 2">
    <name type="scientific">Pseudohalioglobus sediminis</name>
    <dbReference type="NCBI Taxonomy" id="2606449"/>
    <lineage>
        <taxon>Bacteria</taxon>
        <taxon>Pseudomonadati</taxon>
        <taxon>Pseudomonadota</taxon>
        <taxon>Gammaproteobacteria</taxon>
        <taxon>Cellvibrionales</taxon>
        <taxon>Halieaceae</taxon>
        <taxon>Pseudohalioglobus</taxon>
    </lineage>
</organism>
<dbReference type="RefSeq" id="WP_149610777.1">
    <property type="nucleotide sequence ID" value="NZ_VTUX01000003.1"/>
</dbReference>
<dbReference type="GO" id="GO:0016740">
    <property type="term" value="F:transferase activity"/>
    <property type="evidence" value="ECO:0007669"/>
    <property type="project" value="UniProtKB-KW"/>
</dbReference>
<evidence type="ECO:0000313" key="1">
    <source>
        <dbReference type="EMBL" id="KAA1192484.1"/>
    </source>
</evidence>
<dbReference type="SUPFAM" id="SSF52540">
    <property type="entry name" value="P-loop containing nucleoside triphosphate hydrolases"/>
    <property type="match status" value="1"/>
</dbReference>
<accession>A0A5B0WZG5</accession>
<dbReference type="AlphaFoldDB" id="A0A5B0WZG5"/>
<dbReference type="Gene3D" id="3.40.50.300">
    <property type="entry name" value="P-loop containing nucleotide triphosphate hydrolases"/>
    <property type="match status" value="1"/>
</dbReference>
<dbReference type="PANTHER" id="PTHR36451:SF1">
    <property type="entry name" value="OMEGA-HYDROXY-BETA-DIHYDROMENAQUINONE-9 SULFOTRANSFERASE STF3"/>
    <property type="match status" value="1"/>
</dbReference>
<dbReference type="InterPro" id="IPR052736">
    <property type="entry name" value="Stf3_sulfotransferase"/>
</dbReference>
<gene>
    <name evidence="1" type="ORF">F0M18_07380</name>
</gene>
<evidence type="ECO:0000313" key="2">
    <source>
        <dbReference type="Proteomes" id="UP000323708"/>
    </source>
</evidence>
<dbReference type="PANTHER" id="PTHR36451">
    <property type="entry name" value="PAPS-DEPENDENT SULFOTRANSFERASE STF3"/>
    <property type="match status" value="1"/>
</dbReference>